<protein>
    <submittedName>
        <fullName evidence="3">Alpha/beta fold hydrolase</fullName>
    </submittedName>
</protein>
<comment type="caution">
    <text evidence="3">The sequence shown here is derived from an EMBL/GenBank/DDBJ whole genome shotgun (WGS) entry which is preliminary data.</text>
</comment>
<gene>
    <name evidence="3" type="ORF">H0I76_11645</name>
</gene>
<accession>A0A8J7SHP8</accession>
<feature type="domain" description="AB hydrolase-1" evidence="2">
    <location>
        <begin position="19"/>
        <end position="249"/>
    </location>
</feature>
<dbReference type="RefSeq" id="WP_200610033.1">
    <property type="nucleotide sequence ID" value="NZ_JAEHHL010000006.1"/>
</dbReference>
<dbReference type="PRINTS" id="PR00412">
    <property type="entry name" value="EPOXHYDRLASE"/>
</dbReference>
<evidence type="ECO:0000313" key="4">
    <source>
        <dbReference type="Proteomes" id="UP000655420"/>
    </source>
</evidence>
<dbReference type="InterPro" id="IPR000639">
    <property type="entry name" value="Epox_hydrolase-like"/>
</dbReference>
<evidence type="ECO:0000313" key="3">
    <source>
        <dbReference type="EMBL" id="MBK0399845.1"/>
    </source>
</evidence>
<dbReference type="Gene3D" id="3.40.50.1820">
    <property type="entry name" value="alpha/beta hydrolase"/>
    <property type="match status" value="1"/>
</dbReference>
<keyword evidence="4" id="KW-1185">Reference proteome</keyword>
<dbReference type="Proteomes" id="UP000655420">
    <property type="component" value="Unassembled WGS sequence"/>
</dbReference>
<dbReference type="EMBL" id="JAEHHL010000006">
    <property type="protein sequence ID" value="MBK0399845.1"/>
    <property type="molecule type" value="Genomic_DNA"/>
</dbReference>
<dbReference type="SUPFAM" id="SSF53474">
    <property type="entry name" value="alpha/beta-Hydrolases"/>
    <property type="match status" value="1"/>
</dbReference>
<dbReference type="GO" id="GO:0052689">
    <property type="term" value="F:carboxylic ester hydrolase activity"/>
    <property type="evidence" value="ECO:0007669"/>
    <property type="project" value="TreeGrafter"/>
</dbReference>
<name>A0A8J7SHP8_9RHOB</name>
<evidence type="ECO:0000256" key="1">
    <source>
        <dbReference type="ARBA" id="ARBA00022801"/>
    </source>
</evidence>
<reference evidence="3" key="1">
    <citation type="submission" date="2020-12" db="EMBL/GenBank/DDBJ databases">
        <title>Bacterial taxonomy.</title>
        <authorList>
            <person name="Pan X."/>
        </authorList>
    </citation>
    <scope>NUCLEOTIDE SEQUENCE</scope>
    <source>
        <strain evidence="3">M0105</strain>
    </source>
</reference>
<dbReference type="InterPro" id="IPR029058">
    <property type="entry name" value="AB_hydrolase_fold"/>
</dbReference>
<proteinExistence type="predicted"/>
<dbReference type="InterPro" id="IPR000073">
    <property type="entry name" value="AB_hydrolase_1"/>
</dbReference>
<dbReference type="Pfam" id="PF00561">
    <property type="entry name" value="Abhydrolase_1"/>
    <property type="match status" value="1"/>
</dbReference>
<sequence length="263" mass="28294">MPVTLAHLDYPAAGAETEPPLLIAHGLFGQGRNFHTLARRLAGTRQVVALDMRNHGASPWDPVMSYEAMAEDLADAIERHCGGRASVLGHSMGGKAAMTLALSEPGLVAALVVADIAPVAYAHSHLGYVRAMRALDLGRVTRRSDADPLLADAVPDAGLRAFILQGLELKQGVAKWRLNLAALEANMETILSFPADLPESAYEGPAFFLHGAASDYVAPETQPRIRALFPEAEIEAIDGAGHWLHAEKPEEFVSRVDEWLRSV</sequence>
<evidence type="ECO:0000259" key="2">
    <source>
        <dbReference type="Pfam" id="PF00561"/>
    </source>
</evidence>
<keyword evidence="1 3" id="KW-0378">Hydrolase</keyword>
<dbReference type="AlphaFoldDB" id="A0A8J7SHP8"/>
<dbReference type="PANTHER" id="PTHR46118">
    <property type="entry name" value="PROTEIN ABHD11"/>
    <property type="match status" value="1"/>
</dbReference>
<dbReference type="PANTHER" id="PTHR46118:SF4">
    <property type="entry name" value="PROTEIN ABHD11"/>
    <property type="match status" value="1"/>
</dbReference>
<organism evidence="3 4">
    <name type="scientific">Thermohalobaculum xanthum</name>
    <dbReference type="NCBI Taxonomy" id="2753746"/>
    <lineage>
        <taxon>Bacteria</taxon>
        <taxon>Pseudomonadati</taxon>
        <taxon>Pseudomonadota</taxon>
        <taxon>Alphaproteobacteria</taxon>
        <taxon>Rhodobacterales</taxon>
        <taxon>Paracoccaceae</taxon>
        <taxon>Thermohalobaculum</taxon>
    </lineage>
</organism>